<proteinExistence type="predicted"/>
<sequence length="236" mass="25858">DNVVALCIRGVNKVPGPLYNYLIKRDGTIVKLTAENVKANHAGRGLQTVLTRTQKNLPVLGDASKPGKISANSRFIGVSIINDGLGEDVPETQMDALVDLCAFLCDGHKWNPDCAVLGHKEWTSRKVDPSFSMSELRMMIHRRMVTSVPTMILPKEPHDGMVPFPGTLRKGSRSQAVVHIQRQIGALADGIFGRGTLAKVKQWQRANGLVADGVVGPKTWAAMQIRRQEVVQPAFY</sequence>
<dbReference type="GO" id="GO:0009253">
    <property type="term" value="P:peptidoglycan catabolic process"/>
    <property type="evidence" value="ECO:0007669"/>
    <property type="project" value="InterPro"/>
</dbReference>
<organism evidence="3">
    <name type="scientific">marine metagenome</name>
    <dbReference type="NCBI Taxonomy" id="408172"/>
    <lineage>
        <taxon>unclassified sequences</taxon>
        <taxon>metagenomes</taxon>
        <taxon>ecological metagenomes</taxon>
    </lineage>
</organism>
<dbReference type="Pfam" id="PF01471">
    <property type="entry name" value="PG_binding_1"/>
    <property type="match status" value="1"/>
</dbReference>
<gene>
    <name evidence="3" type="ORF">METZ01_LOCUS324843</name>
</gene>
<dbReference type="SUPFAM" id="SSF55846">
    <property type="entry name" value="N-acetylmuramoyl-L-alanine amidase-like"/>
    <property type="match status" value="1"/>
</dbReference>
<dbReference type="InterPro" id="IPR036365">
    <property type="entry name" value="PGBD-like_sf"/>
</dbReference>
<feature type="domain" description="N-acetylmuramoyl-L-alanine amidase" evidence="2">
    <location>
        <begin position="14"/>
        <end position="130"/>
    </location>
</feature>
<name>A0A382PF18_9ZZZZ</name>
<evidence type="ECO:0000259" key="2">
    <source>
        <dbReference type="Pfam" id="PF01510"/>
    </source>
</evidence>
<dbReference type="InterPro" id="IPR002502">
    <property type="entry name" value="Amidase_domain"/>
</dbReference>
<protein>
    <recommendedName>
        <fullName evidence="4">Peptidoglycan binding-like domain-containing protein</fullName>
    </recommendedName>
</protein>
<dbReference type="EMBL" id="UINC01106963">
    <property type="protein sequence ID" value="SVC71989.1"/>
    <property type="molecule type" value="Genomic_DNA"/>
</dbReference>
<dbReference type="GO" id="GO:0008745">
    <property type="term" value="F:N-acetylmuramoyl-L-alanine amidase activity"/>
    <property type="evidence" value="ECO:0007669"/>
    <property type="project" value="InterPro"/>
</dbReference>
<dbReference type="Gene3D" id="1.10.101.10">
    <property type="entry name" value="PGBD-like superfamily/PGBD"/>
    <property type="match status" value="1"/>
</dbReference>
<feature type="non-terminal residue" evidence="3">
    <location>
        <position position="1"/>
    </location>
</feature>
<dbReference type="CDD" id="cd06583">
    <property type="entry name" value="PGRP"/>
    <property type="match status" value="1"/>
</dbReference>
<dbReference type="Pfam" id="PF01510">
    <property type="entry name" value="Amidase_2"/>
    <property type="match status" value="1"/>
</dbReference>
<feature type="domain" description="Peptidoglycan binding-like" evidence="1">
    <location>
        <begin position="188"/>
        <end position="223"/>
    </location>
</feature>
<evidence type="ECO:0000313" key="3">
    <source>
        <dbReference type="EMBL" id="SVC71989.1"/>
    </source>
</evidence>
<evidence type="ECO:0008006" key="4">
    <source>
        <dbReference type="Google" id="ProtNLM"/>
    </source>
</evidence>
<dbReference type="InterPro" id="IPR036505">
    <property type="entry name" value="Amidase/PGRP_sf"/>
</dbReference>
<dbReference type="SUPFAM" id="SSF47090">
    <property type="entry name" value="PGBD-like"/>
    <property type="match status" value="1"/>
</dbReference>
<dbReference type="InterPro" id="IPR002477">
    <property type="entry name" value="Peptidoglycan-bd-like"/>
</dbReference>
<dbReference type="InterPro" id="IPR036366">
    <property type="entry name" value="PGBDSf"/>
</dbReference>
<accession>A0A382PF18</accession>
<dbReference type="Gene3D" id="3.40.80.10">
    <property type="entry name" value="Peptidoglycan recognition protein-like"/>
    <property type="match status" value="1"/>
</dbReference>
<evidence type="ECO:0000259" key="1">
    <source>
        <dbReference type="Pfam" id="PF01471"/>
    </source>
</evidence>
<reference evidence="3" key="1">
    <citation type="submission" date="2018-05" db="EMBL/GenBank/DDBJ databases">
        <authorList>
            <person name="Lanie J.A."/>
            <person name="Ng W.-L."/>
            <person name="Kazmierczak K.M."/>
            <person name="Andrzejewski T.M."/>
            <person name="Davidsen T.M."/>
            <person name="Wayne K.J."/>
            <person name="Tettelin H."/>
            <person name="Glass J.I."/>
            <person name="Rusch D."/>
            <person name="Podicherti R."/>
            <person name="Tsui H.-C.T."/>
            <person name="Winkler M.E."/>
        </authorList>
    </citation>
    <scope>NUCLEOTIDE SEQUENCE</scope>
</reference>
<dbReference type="AlphaFoldDB" id="A0A382PF18"/>